<feature type="region of interest" description="Disordered" evidence="1">
    <location>
        <begin position="74"/>
        <end position="102"/>
    </location>
</feature>
<evidence type="ECO:0000313" key="3">
    <source>
        <dbReference type="Proteomes" id="UP001610432"/>
    </source>
</evidence>
<evidence type="ECO:0000256" key="1">
    <source>
        <dbReference type="SAM" id="MobiDB-lite"/>
    </source>
</evidence>
<gene>
    <name evidence="2" type="ORF">BJX67DRAFT_384921</name>
</gene>
<dbReference type="EMBL" id="JBFXLQ010000055">
    <property type="protein sequence ID" value="KAL2863171.1"/>
    <property type="molecule type" value="Genomic_DNA"/>
</dbReference>
<keyword evidence="3" id="KW-1185">Reference proteome</keyword>
<evidence type="ECO:0000313" key="2">
    <source>
        <dbReference type="EMBL" id="KAL2863171.1"/>
    </source>
</evidence>
<dbReference type="GeneID" id="98148826"/>
<feature type="compositionally biased region" description="Low complexity" evidence="1">
    <location>
        <begin position="78"/>
        <end position="100"/>
    </location>
</feature>
<proteinExistence type="predicted"/>
<reference evidence="2 3" key="1">
    <citation type="submission" date="2024-07" db="EMBL/GenBank/DDBJ databases">
        <title>Section-level genome sequencing and comparative genomics of Aspergillus sections Usti and Cavernicolus.</title>
        <authorList>
            <consortium name="Lawrence Berkeley National Laboratory"/>
            <person name="Nybo J.L."/>
            <person name="Vesth T.C."/>
            <person name="Theobald S."/>
            <person name="Frisvad J.C."/>
            <person name="Larsen T.O."/>
            <person name="Kjaerboelling I."/>
            <person name="Rothschild-Mancinelli K."/>
            <person name="Lyhne E.K."/>
            <person name="Kogle M.E."/>
            <person name="Barry K."/>
            <person name="Clum A."/>
            <person name="Na H."/>
            <person name="Ledsgaard L."/>
            <person name="Lin J."/>
            <person name="Lipzen A."/>
            <person name="Kuo A."/>
            <person name="Riley R."/>
            <person name="Mondo S."/>
            <person name="Labutti K."/>
            <person name="Haridas S."/>
            <person name="Pangalinan J."/>
            <person name="Salamov A.A."/>
            <person name="Simmons B.A."/>
            <person name="Magnuson J.K."/>
            <person name="Chen J."/>
            <person name="Drula E."/>
            <person name="Henrissat B."/>
            <person name="Wiebenga A."/>
            <person name="Lubbers R.J."/>
            <person name="Gomes A.C."/>
            <person name="Macurrencykelacurrency M.R."/>
            <person name="Stajich J."/>
            <person name="Grigoriev I.V."/>
            <person name="Mortensen U.H."/>
            <person name="De Vries R.P."/>
            <person name="Baker S.E."/>
            <person name="Andersen M.R."/>
        </authorList>
    </citation>
    <scope>NUCLEOTIDE SEQUENCE [LARGE SCALE GENOMIC DNA]</scope>
    <source>
        <strain evidence="2 3">CBS 449.75</strain>
    </source>
</reference>
<feature type="region of interest" description="Disordered" evidence="1">
    <location>
        <begin position="325"/>
        <end position="357"/>
    </location>
</feature>
<organism evidence="2 3">
    <name type="scientific">Aspergillus lucknowensis</name>
    <dbReference type="NCBI Taxonomy" id="176173"/>
    <lineage>
        <taxon>Eukaryota</taxon>
        <taxon>Fungi</taxon>
        <taxon>Dikarya</taxon>
        <taxon>Ascomycota</taxon>
        <taxon>Pezizomycotina</taxon>
        <taxon>Eurotiomycetes</taxon>
        <taxon>Eurotiomycetidae</taxon>
        <taxon>Eurotiales</taxon>
        <taxon>Aspergillaceae</taxon>
        <taxon>Aspergillus</taxon>
        <taxon>Aspergillus subgen. Nidulantes</taxon>
    </lineage>
</organism>
<dbReference type="RefSeq" id="XP_070882150.1">
    <property type="nucleotide sequence ID" value="XM_071033754.1"/>
</dbReference>
<accession>A0ABR4LFF3</accession>
<protein>
    <recommendedName>
        <fullName evidence="4">HNH nuclease domain-containing protein</fullName>
    </recommendedName>
</protein>
<evidence type="ECO:0008006" key="4">
    <source>
        <dbReference type="Google" id="ProtNLM"/>
    </source>
</evidence>
<comment type="caution">
    <text evidence="2">The sequence shown here is derived from an EMBL/GenBank/DDBJ whole genome shotgun (WGS) entry which is preliminary data.</text>
</comment>
<dbReference type="Proteomes" id="UP001610432">
    <property type="component" value="Unassembled WGS sequence"/>
</dbReference>
<sequence>MQQLERQRIINHLSRILDSTQELGYATDQMSLSRLNIRVCELELAYDHYIDEDPHASNDDYYFQPMESGHIQEHPLMSSYSPSTEDSTDSSPDSGYGSPGMRSTHAADDTLFNISAPGVTTHRIAWHFDQGLRWFHPYPCNELIRRTLWYNPLTQQQREYVLGNYSRANCDHVFPAQYNTHDRWFIRNAFVASRPYGYPHEIFIVGQDHVSDADDKLMYGEIVTILQAMIARYKLARPEFMRHKVMPIMLISAIHTKARIIQAHYNGSEIVIRVSRLIDPALEEPHNGYELFARYLASEPVGDTTRFPRRTPEPRRYRRVLRANVRSNARTRPRRMADQAEFGLPGPSASKRRRVLD</sequence>
<name>A0ABR4LFF3_9EURO</name>